<dbReference type="CDD" id="cd06662">
    <property type="entry name" value="SURF1"/>
    <property type="match status" value="1"/>
</dbReference>
<evidence type="ECO:0000313" key="7">
    <source>
        <dbReference type="Proteomes" id="UP000076842"/>
    </source>
</evidence>
<evidence type="ECO:0000256" key="2">
    <source>
        <dbReference type="ARBA" id="ARBA00022692"/>
    </source>
</evidence>
<dbReference type="GO" id="GO:0033617">
    <property type="term" value="P:mitochondrial respiratory chain complex IV assembly"/>
    <property type="evidence" value="ECO:0007669"/>
    <property type="project" value="TreeGrafter"/>
</dbReference>
<evidence type="ECO:0000256" key="1">
    <source>
        <dbReference type="ARBA" id="ARBA00004370"/>
    </source>
</evidence>
<name>A0A165GB73_9BASI</name>
<evidence type="ECO:0000256" key="3">
    <source>
        <dbReference type="ARBA" id="ARBA00022989"/>
    </source>
</evidence>
<evidence type="ECO:0000256" key="5">
    <source>
        <dbReference type="RuleBase" id="RU363076"/>
    </source>
</evidence>
<evidence type="ECO:0000313" key="6">
    <source>
        <dbReference type="EMBL" id="KZT57847.1"/>
    </source>
</evidence>
<dbReference type="InterPro" id="IPR045214">
    <property type="entry name" value="Surf1/Surf4"/>
</dbReference>
<keyword evidence="3 5" id="KW-1133">Transmembrane helix</keyword>
<feature type="transmembrane region" description="Helical" evidence="5">
    <location>
        <begin position="227"/>
        <end position="248"/>
    </location>
</feature>
<dbReference type="OrthoDB" id="10040024at2759"/>
<comment type="function">
    <text evidence="5">Probably involved in the biogenesis of the COX complex.</text>
</comment>
<feature type="non-terminal residue" evidence="6">
    <location>
        <position position="258"/>
    </location>
</feature>
<dbReference type="InParanoid" id="A0A165GB73"/>
<dbReference type="GO" id="GO:0005743">
    <property type="term" value="C:mitochondrial inner membrane"/>
    <property type="evidence" value="ECO:0007669"/>
    <property type="project" value="UniProtKB-SubCell"/>
</dbReference>
<keyword evidence="2 5" id="KW-0812">Transmembrane</keyword>
<feature type="non-terminal residue" evidence="6">
    <location>
        <position position="1"/>
    </location>
</feature>
<dbReference type="PANTHER" id="PTHR23427:SF2">
    <property type="entry name" value="SURFEIT LOCUS PROTEIN 1"/>
    <property type="match status" value="1"/>
</dbReference>
<dbReference type="STRING" id="1353952.A0A165GB73"/>
<feature type="transmembrane region" description="Helical" evidence="5">
    <location>
        <begin position="6"/>
        <end position="23"/>
    </location>
</feature>
<organism evidence="6 7">
    <name type="scientific">Calocera cornea HHB12733</name>
    <dbReference type="NCBI Taxonomy" id="1353952"/>
    <lineage>
        <taxon>Eukaryota</taxon>
        <taxon>Fungi</taxon>
        <taxon>Dikarya</taxon>
        <taxon>Basidiomycota</taxon>
        <taxon>Agaricomycotina</taxon>
        <taxon>Dacrymycetes</taxon>
        <taxon>Dacrymycetales</taxon>
        <taxon>Dacrymycetaceae</taxon>
        <taxon>Calocera</taxon>
    </lineage>
</organism>
<comment type="subcellular location">
    <subcellularLocation>
        <location evidence="1">Membrane</location>
    </subcellularLocation>
    <subcellularLocation>
        <location evidence="5">Mitochondrion inner membrane</location>
        <topology evidence="5">Multi-pass membrane protein</topology>
    </subcellularLocation>
</comment>
<dbReference type="Pfam" id="PF02104">
    <property type="entry name" value="SURF1"/>
    <property type="match status" value="1"/>
</dbReference>
<dbReference type="FunCoup" id="A0A165GB73">
    <property type="interactions" value="359"/>
</dbReference>
<dbReference type="AlphaFoldDB" id="A0A165GB73"/>
<keyword evidence="5" id="KW-0496">Mitochondrion</keyword>
<dbReference type="PROSITE" id="PS50895">
    <property type="entry name" value="SURF1"/>
    <property type="match status" value="1"/>
</dbReference>
<keyword evidence="4 5" id="KW-0472">Membrane</keyword>
<keyword evidence="5" id="KW-0999">Mitochondrion inner membrane</keyword>
<proteinExistence type="inferred from homology"/>
<evidence type="ECO:0000256" key="4">
    <source>
        <dbReference type="ARBA" id="ARBA00023136"/>
    </source>
</evidence>
<dbReference type="EMBL" id="KV423958">
    <property type="protein sequence ID" value="KZT57847.1"/>
    <property type="molecule type" value="Genomic_DNA"/>
</dbReference>
<sequence length="258" mass="27934">SPAAALLGIIPLITLGLGFWQVYRLRWKLALIDELDDKLGREPLWLPGRINVSKLPDFQYRRVLSSGHLLSLQTVYVGPRTHEGTHGYHAITPLQRPGDASTILINRGFVAKDFCPGGANYERSPLALEAAAARANGGRGPEVTIEGLLRIGTKRGLFTPSNEPDKGTWYWLELPLLAEHAGGEAANVQAVLVDEVFEGHAGAVSERVGRGVPVGRPARVELRNMHAVYAATWFSLSAATAAMFWALVTKGRVSGKGK</sequence>
<reference evidence="6 7" key="1">
    <citation type="journal article" date="2016" name="Mol. Biol. Evol.">
        <title>Comparative Genomics of Early-Diverging Mushroom-Forming Fungi Provides Insights into the Origins of Lignocellulose Decay Capabilities.</title>
        <authorList>
            <person name="Nagy L.G."/>
            <person name="Riley R."/>
            <person name="Tritt A."/>
            <person name="Adam C."/>
            <person name="Daum C."/>
            <person name="Floudas D."/>
            <person name="Sun H."/>
            <person name="Yadav J.S."/>
            <person name="Pangilinan J."/>
            <person name="Larsson K.H."/>
            <person name="Matsuura K."/>
            <person name="Barry K."/>
            <person name="Labutti K."/>
            <person name="Kuo R."/>
            <person name="Ohm R.A."/>
            <person name="Bhattacharya S.S."/>
            <person name="Shirouzu T."/>
            <person name="Yoshinaga Y."/>
            <person name="Martin F.M."/>
            <person name="Grigoriev I.V."/>
            <person name="Hibbett D.S."/>
        </authorList>
    </citation>
    <scope>NUCLEOTIDE SEQUENCE [LARGE SCALE GENOMIC DNA]</scope>
    <source>
        <strain evidence="6 7">HHB12733</strain>
    </source>
</reference>
<protein>
    <recommendedName>
        <fullName evidence="5">SURF1-like protein</fullName>
    </recommendedName>
</protein>
<dbReference type="PANTHER" id="PTHR23427">
    <property type="entry name" value="SURFEIT LOCUS PROTEIN"/>
    <property type="match status" value="1"/>
</dbReference>
<accession>A0A165GB73</accession>
<dbReference type="InterPro" id="IPR002994">
    <property type="entry name" value="Surf1/Shy1"/>
</dbReference>
<comment type="similarity">
    <text evidence="5">Belongs to the SURF1 family.</text>
</comment>
<gene>
    <name evidence="6" type="ORF">CALCODRAFT_410175</name>
</gene>
<keyword evidence="7" id="KW-1185">Reference proteome</keyword>
<dbReference type="Proteomes" id="UP000076842">
    <property type="component" value="Unassembled WGS sequence"/>
</dbReference>